<keyword evidence="8 10" id="KW-0472">Membrane</keyword>
<feature type="compositionally biased region" description="Basic and acidic residues" evidence="11">
    <location>
        <begin position="253"/>
        <end position="265"/>
    </location>
</feature>
<dbReference type="SUPFAM" id="SSF50331">
    <property type="entry name" value="MOP-like"/>
    <property type="match status" value="1"/>
</dbReference>
<dbReference type="Pfam" id="PF00528">
    <property type="entry name" value="BPD_transp_1"/>
    <property type="match status" value="1"/>
</dbReference>
<dbReference type="InterPro" id="IPR050093">
    <property type="entry name" value="ABC_SmlMolc_Importer"/>
</dbReference>
<dbReference type="SUPFAM" id="SSF52540">
    <property type="entry name" value="P-loop containing nucleoside triphosphate hydrolases"/>
    <property type="match status" value="1"/>
</dbReference>
<proteinExistence type="inferred from homology"/>
<dbReference type="Gene3D" id="3.40.50.300">
    <property type="entry name" value="P-loop containing nucleotide triphosphate hydrolases"/>
    <property type="match status" value="1"/>
</dbReference>
<keyword evidence="2 10" id="KW-0813">Transport</keyword>
<evidence type="ECO:0000256" key="2">
    <source>
        <dbReference type="ARBA" id="ARBA00022448"/>
    </source>
</evidence>
<dbReference type="NCBIfam" id="TIGR02141">
    <property type="entry name" value="modB_ABC"/>
    <property type="match status" value="1"/>
</dbReference>
<evidence type="ECO:0000256" key="4">
    <source>
        <dbReference type="ARBA" id="ARBA00022692"/>
    </source>
</evidence>
<dbReference type="Proteomes" id="UP001214441">
    <property type="component" value="Unassembled WGS sequence"/>
</dbReference>
<dbReference type="SMART" id="SM00382">
    <property type="entry name" value="AAA"/>
    <property type="match status" value="1"/>
</dbReference>
<evidence type="ECO:0000259" key="12">
    <source>
        <dbReference type="PROSITE" id="PS50893"/>
    </source>
</evidence>
<keyword evidence="16" id="KW-1185">Reference proteome</keyword>
<evidence type="ECO:0000313" key="16">
    <source>
        <dbReference type="Proteomes" id="UP001214441"/>
    </source>
</evidence>
<comment type="subcellular location">
    <subcellularLocation>
        <location evidence="10">Cell membrane</location>
        <topology evidence="10">Multi-pass membrane protein</topology>
    </subcellularLocation>
    <subcellularLocation>
        <location evidence="1">Membrane</location>
        <topology evidence="1">Multi-pass membrane protein</topology>
    </subcellularLocation>
</comment>
<evidence type="ECO:0000256" key="1">
    <source>
        <dbReference type="ARBA" id="ARBA00004141"/>
    </source>
</evidence>
<dbReference type="InterPro" id="IPR011867">
    <property type="entry name" value="ModB_ABC"/>
</dbReference>
<dbReference type="Gene3D" id="1.10.3720.10">
    <property type="entry name" value="MetI-like"/>
    <property type="match status" value="1"/>
</dbReference>
<dbReference type="InterPro" id="IPR008995">
    <property type="entry name" value="Mo/tungstate-bd_C_term_dom"/>
</dbReference>
<dbReference type="InterPro" id="IPR005116">
    <property type="entry name" value="Transp-assoc_OB_typ1"/>
</dbReference>
<feature type="transmembrane region" description="Helical" evidence="10">
    <location>
        <begin position="107"/>
        <end position="132"/>
    </location>
</feature>
<dbReference type="NCBIfam" id="TIGR01581">
    <property type="entry name" value="Mo_ABC_porter"/>
    <property type="match status" value="1"/>
</dbReference>
<comment type="similarity">
    <text evidence="10">Belongs to the binding-protein-dependent transport system permease family.</text>
</comment>
<evidence type="ECO:0000256" key="7">
    <source>
        <dbReference type="ARBA" id="ARBA00022989"/>
    </source>
</evidence>
<feature type="domain" description="ABC transporter" evidence="12">
    <location>
        <begin position="304"/>
        <end position="535"/>
    </location>
</feature>
<protein>
    <submittedName>
        <fullName evidence="15">ABC transporter permease</fullName>
    </submittedName>
</protein>
<comment type="caution">
    <text evidence="15">The sequence shown here is derived from an EMBL/GenBank/DDBJ whole genome shotgun (WGS) entry which is preliminary data.</text>
</comment>
<evidence type="ECO:0000256" key="10">
    <source>
        <dbReference type="RuleBase" id="RU363032"/>
    </source>
</evidence>
<sequence length="654" mass="68726">MPLAGILARTSWGELGEHLTSDGVTGALRLSLLVSFWALGLSLLLGVPLAWLLARVQFPGKALVRSLVLLPMVLPPTVGGVALLLGFGRRGLLGPWLEDTFGVVLPFHTSGAVVAATFVAMPFLVISLEGTLAGLRPSYEETAASLGARPFRVFLTVTLPMVAPGLAAGAALTWARALGEFGATMTFAGNLPGTTQTLPLQVYLLLQEQPEAATSVSLLLLAIAMAVLVALRGRWAGGATTGRVRTSRRRTGKRDAQTEKRDAQEAHPVPAPHPVPASAPVAAHLSAPGDLRETGPDSAPEPGLDRPAPSWPLHADVTGFTDLTLDAEPGTTVAVVGPNGAGKTTLLRALLGLTPRASAALTLGGTDVSGFAPHRRGVAWVPQDGALFPHLSALGNTAYGLRAQHVPRAERRREAQAWLDRLGVGHLAHRKPAQLSGGQAQRVALARALAARPRLLLLDEPLAALDQTTRAHVRHTLRRHLEGFGGVCLIVTHDPVEAVSLADRVLVLEEGRAVQDAPPSEVTRHPRSPWVARMLGRNALAGTAAPDGTLTLTDGGRLVVADPVDEGTRALAVIPPEAVALHRERPEGSPRNVWPGTVREITAVGSRLRVLVTSEESPDLVAEITTNAATELRLSDGASVYTSIKATEITLVET</sequence>
<feature type="compositionally biased region" description="Low complexity" evidence="11">
    <location>
        <begin position="278"/>
        <end position="288"/>
    </location>
</feature>
<dbReference type="InterPro" id="IPR003439">
    <property type="entry name" value="ABC_transporter-like_ATP-bd"/>
</dbReference>
<evidence type="ECO:0000256" key="3">
    <source>
        <dbReference type="ARBA" id="ARBA00022505"/>
    </source>
</evidence>
<dbReference type="InterPro" id="IPR004606">
    <property type="entry name" value="Mop_domain"/>
</dbReference>
<evidence type="ECO:0000256" key="9">
    <source>
        <dbReference type="PROSITE-ProRule" id="PRU01213"/>
    </source>
</evidence>
<accession>A0ABT6ZXW6</accession>
<dbReference type="Gene3D" id="2.40.50.100">
    <property type="match status" value="1"/>
</dbReference>
<dbReference type="InterPro" id="IPR035906">
    <property type="entry name" value="MetI-like_sf"/>
</dbReference>
<feature type="domain" description="Mop" evidence="14">
    <location>
        <begin position="587"/>
        <end position="653"/>
    </location>
</feature>
<dbReference type="PANTHER" id="PTHR42781">
    <property type="entry name" value="SPERMIDINE/PUTRESCINE IMPORT ATP-BINDING PROTEIN POTA"/>
    <property type="match status" value="1"/>
</dbReference>
<dbReference type="InterPro" id="IPR017871">
    <property type="entry name" value="ABC_transporter-like_CS"/>
</dbReference>
<gene>
    <name evidence="15" type="ORF">NMN56_018405</name>
</gene>
<keyword evidence="4 10" id="KW-0812">Transmembrane</keyword>
<evidence type="ECO:0000256" key="6">
    <source>
        <dbReference type="ARBA" id="ARBA00022840"/>
    </source>
</evidence>
<reference evidence="15 16" key="1">
    <citation type="submission" date="2023-05" db="EMBL/GenBank/DDBJ databases">
        <title>Streptantibioticus silvisoli sp. nov., acidotolerant actinomycetes 1 from pine litter.</title>
        <authorList>
            <person name="Swiecimska M."/>
            <person name="Golinska P."/>
            <person name="Sangal V."/>
            <person name="Wachnowicz B."/>
            <person name="Goodfellow M."/>
        </authorList>
    </citation>
    <scope>NUCLEOTIDE SEQUENCE [LARGE SCALE GENOMIC DNA]</scope>
    <source>
        <strain evidence="15 16">DSM 42109</strain>
    </source>
</reference>
<dbReference type="PROSITE" id="PS50893">
    <property type="entry name" value="ABC_TRANSPORTER_2"/>
    <property type="match status" value="1"/>
</dbReference>
<keyword evidence="3 9" id="KW-0500">Molybdenum</keyword>
<evidence type="ECO:0000256" key="5">
    <source>
        <dbReference type="ARBA" id="ARBA00022741"/>
    </source>
</evidence>
<dbReference type="SUPFAM" id="SSF161098">
    <property type="entry name" value="MetI-like"/>
    <property type="match status" value="1"/>
</dbReference>
<evidence type="ECO:0000313" key="15">
    <source>
        <dbReference type="EMBL" id="MDJ1133904.1"/>
    </source>
</evidence>
<dbReference type="InterPro" id="IPR003593">
    <property type="entry name" value="AAA+_ATPase"/>
</dbReference>
<keyword evidence="6" id="KW-0067">ATP-binding</keyword>
<dbReference type="EMBL" id="JANCPR020000017">
    <property type="protein sequence ID" value="MDJ1133904.1"/>
    <property type="molecule type" value="Genomic_DNA"/>
</dbReference>
<dbReference type="Pfam" id="PF00005">
    <property type="entry name" value="ABC_tran"/>
    <property type="match status" value="1"/>
</dbReference>
<keyword evidence="7 10" id="KW-1133">Transmembrane helix</keyword>
<feature type="transmembrane region" description="Helical" evidence="10">
    <location>
        <begin position="66"/>
        <end position="87"/>
    </location>
</feature>
<name>A0ABT6ZXW6_9ACTN</name>
<dbReference type="InterPro" id="IPR027417">
    <property type="entry name" value="P-loop_NTPase"/>
</dbReference>
<keyword evidence="5" id="KW-0547">Nucleotide-binding</keyword>
<feature type="transmembrane region" description="Helical" evidence="10">
    <location>
        <begin position="153"/>
        <end position="175"/>
    </location>
</feature>
<dbReference type="InterPro" id="IPR006469">
    <property type="entry name" value="NifC_ABC_porter"/>
</dbReference>
<evidence type="ECO:0000259" key="14">
    <source>
        <dbReference type="PROSITE" id="PS51866"/>
    </source>
</evidence>
<dbReference type="InterPro" id="IPR000515">
    <property type="entry name" value="MetI-like"/>
</dbReference>
<dbReference type="PROSITE" id="PS00211">
    <property type="entry name" value="ABC_TRANSPORTER_1"/>
    <property type="match status" value="1"/>
</dbReference>
<dbReference type="PROSITE" id="PS51866">
    <property type="entry name" value="MOP"/>
    <property type="match status" value="1"/>
</dbReference>
<dbReference type="CDD" id="cd06261">
    <property type="entry name" value="TM_PBP2"/>
    <property type="match status" value="1"/>
</dbReference>
<feature type="region of interest" description="Disordered" evidence="11">
    <location>
        <begin position="239"/>
        <end position="311"/>
    </location>
</feature>
<dbReference type="PANTHER" id="PTHR42781:SF4">
    <property type="entry name" value="SPERMIDINE_PUTRESCINE IMPORT ATP-BINDING PROTEIN POTA"/>
    <property type="match status" value="1"/>
</dbReference>
<organism evidence="15 16">
    <name type="scientific">Streptomyces iconiensis</name>
    <dbReference type="NCBI Taxonomy" id="1384038"/>
    <lineage>
        <taxon>Bacteria</taxon>
        <taxon>Bacillati</taxon>
        <taxon>Actinomycetota</taxon>
        <taxon>Actinomycetes</taxon>
        <taxon>Kitasatosporales</taxon>
        <taxon>Streptomycetaceae</taxon>
        <taxon>Streptomyces</taxon>
    </lineage>
</organism>
<evidence type="ECO:0000256" key="8">
    <source>
        <dbReference type="ARBA" id="ARBA00023136"/>
    </source>
</evidence>
<feature type="transmembrane region" description="Helical" evidence="10">
    <location>
        <begin position="30"/>
        <end position="54"/>
    </location>
</feature>
<dbReference type="PROSITE" id="PS50928">
    <property type="entry name" value="ABC_TM1"/>
    <property type="match status" value="1"/>
</dbReference>
<dbReference type="RefSeq" id="WP_283742494.1">
    <property type="nucleotide sequence ID" value="NZ_JANCPR020000017.1"/>
</dbReference>
<evidence type="ECO:0000259" key="13">
    <source>
        <dbReference type="PROSITE" id="PS50928"/>
    </source>
</evidence>
<feature type="domain" description="ABC transmembrane type-1" evidence="13">
    <location>
        <begin position="28"/>
        <end position="231"/>
    </location>
</feature>
<dbReference type="Pfam" id="PF03459">
    <property type="entry name" value="TOBE"/>
    <property type="match status" value="1"/>
</dbReference>
<evidence type="ECO:0000256" key="11">
    <source>
        <dbReference type="SAM" id="MobiDB-lite"/>
    </source>
</evidence>